<feature type="domain" description="UvrD-like helicase ATP-binding" evidence="5">
    <location>
        <begin position="1"/>
        <end position="250"/>
    </location>
</feature>
<dbReference type="GO" id="GO:0005524">
    <property type="term" value="F:ATP binding"/>
    <property type="evidence" value="ECO:0007669"/>
    <property type="project" value="UniProtKB-KW"/>
</dbReference>
<dbReference type="InterPro" id="IPR000212">
    <property type="entry name" value="DNA_helicase_UvrD/REP"/>
</dbReference>
<sequence length="250" mass="27767">MSQRSASDPTTSVWVSASAGTGKTKVLTDRVLSLLVAGNDPQKIICLTFTRAAAAEMESRIAKRLGKWSTIRDQDLRIELHQLTGTRPGKHHMLRARQLFALVLETPGGMQIETIHAFCQSLLRRFPLEASIAPHFKLMDERDANELLVQAREDVLARANTKKEKILSAALAVITSHTHEASIPTLLASLTAARGRLHRLLIKHGDIAKILQHVRKLLRVDEEETSETILSSALTSHTNDKPRLRYAAEI</sequence>
<dbReference type="Gene3D" id="3.40.50.300">
    <property type="entry name" value="P-loop containing nucleotide triphosphate hydrolases"/>
    <property type="match status" value="1"/>
</dbReference>
<evidence type="ECO:0000256" key="1">
    <source>
        <dbReference type="ARBA" id="ARBA00022741"/>
    </source>
</evidence>
<keyword evidence="3" id="KW-0347">Helicase</keyword>
<evidence type="ECO:0000256" key="4">
    <source>
        <dbReference type="ARBA" id="ARBA00022840"/>
    </source>
</evidence>
<name>A0A382PQM9_9ZZZZ</name>
<proteinExistence type="predicted"/>
<keyword evidence="2" id="KW-0378">Hydrolase</keyword>
<keyword evidence="1" id="KW-0547">Nucleotide-binding</keyword>
<dbReference type="GO" id="GO:0003677">
    <property type="term" value="F:DNA binding"/>
    <property type="evidence" value="ECO:0007669"/>
    <property type="project" value="InterPro"/>
</dbReference>
<protein>
    <recommendedName>
        <fullName evidence="5">UvrD-like helicase ATP-binding domain-containing protein</fullName>
    </recommendedName>
</protein>
<gene>
    <name evidence="6" type="ORF">METZ01_LOCUS328523</name>
</gene>
<accession>A0A382PQM9</accession>
<dbReference type="GO" id="GO:0043138">
    <property type="term" value="F:3'-5' DNA helicase activity"/>
    <property type="evidence" value="ECO:0007669"/>
    <property type="project" value="TreeGrafter"/>
</dbReference>
<evidence type="ECO:0000259" key="5">
    <source>
        <dbReference type="PROSITE" id="PS51198"/>
    </source>
</evidence>
<reference evidence="6" key="1">
    <citation type="submission" date="2018-05" db="EMBL/GenBank/DDBJ databases">
        <authorList>
            <person name="Lanie J.A."/>
            <person name="Ng W.-L."/>
            <person name="Kazmierczak K.M."/>
            <person name="Andrzejewski T.M."/>
            <person name="Davidsen T.M."/>
            <person name="Wayne K.J."/>
            <person name="Tettelin H."/>
            <person name="Glass J.I."/>
            <person name="Rusch D."/>
            <person name="Podicherti R."/>
            <person name="Tsui H.-C.T."/>
            <person name="Winkler M.E."/>
        </authorList>
    </citation>
    <scope>NUCLEOTIDE SEQUENCE</scope>
</reference>
<dbReference type="GO" id="GO:0033202">
    <property type="term" value="C:DNA helicase complex"/>
    <property type="evidence" value="ECO:0007669"/>
    <property type="project" value="TreeGrafter"/>
</dbReference>
<evidence type="ECO:0000256" key="2">
    <source>
        <dbReference type="ARBA" id="ARBA00022801"/>
    </source>
</evidence>
<dbReference type="Pfam" id="PF00580">
    <property type="entry name" value="UvrD-helicase"/>
    <property type="match status" value="1"/>
</dbReference>
<dbReference type="InterPro" id="IPR027417">
    <property type="entry name" value="P-loop_NTPase"/>
</dbReference>
<evidence type="ECO:0000313" key="6">
    <source>
        <dbReference type="EMBL" id="SVC75669.1"/>
    </source>
</evidence>
<dbReference type="GO" id="GO:0000725">
    <property type="term" value="P:recombinational repair"/>
    <property type="evidence" value="ECO:0007669"/>
    <property type="project" value="TreeGrafter"/>
</dbReference>
<feature type="non-terminal residue" evidence="6">
    <location>
        <position position="250"/>
    </location>
</feature>
<dbReference type="PANTHER" id="PTHR11070:SF2">
    <property type="entry name" value="ATP-DEPENDENT DNA HELICASE SRS2"/>
    <property type="match status" value="1"/>
</dbReference>
<organism evidence="6">
    <name type="scientific">marine metagenome</name>
    <dbReference type="NCBI Taxonomy" id="408172"/>
    <lineage>
        <taxon>unclassified sequences</taxon>
        <taxon>metagenomes</taxon>
        <taxon>ecological metagenomes</taxon>
    </lineage>
</organism>
<dbReference type="PANTHER" id="PTHR11070">
    <property type="entry name" value="UVRD / RECB / PCRA DNA HELICASE FAMILY MEMBER"/>
    <property type="match status" value="1"/>
</dbReference>
<keyword evidence="4" id="KW-0067">ATP-binding</keyword>
<dbReference type="InterPro" id="IPR014016">
    <property type="entry name" value="UvrD-like_ATP-bd"/>
</dbReference>
<dbReference type="PROSITE" id="PS51198">
    <property type="entry name" value="UVRD_HELICASE_ATP_BIND"/>
    <property type="match status" value="1"/>
</dbReference>
<dbReference type="SUPFAM" id="SSF52540">
    <property type="entry name" value="P-loop containing nucleoside triphosphate hydrolases"/>
    <property type="match status" value="1"/>
</dbReference>
<evidence type="ECO:0000256" key="3">
    <source>
        <dbReference type="ARBA" id="ARBA00022806"/>
    </source>
</evidence>
<dbReference type="AlphaFoldDB" id="A0A382PQM9"/>
<dbReference type="GO" id="GO:0016787">
    <property type="term" value="F:hydrolase activity"/>
    <property type="evidence" value="ECO:0007669"/>
    <property type="project" value="UniProtKB-KW"/>
</dbReference>
<dbReference type="GO" id="GO:0005829">
    <property type="term" value="C:cytosol"/>
    <property type="evidence" value="ECO:0007669"/>
    <property type="project" value="TreeGrafter"/>
</dbReference>
<dbReference type="EMBL" id="UINC01109092">
    <property type="protein sequence ID" value="SVC75669.1"/>
    <property type="molecule type" value="Genomic_DNA"/>
</dbReference>